<protein>
    <submittedName>
        <fullName evidence="2">Glutathione S-transferase family protein</fullName>
    </submittedName>
</protein>
<dbReference type="AlphaFoldDB" id="A0A3E1K5Q4"/>
<dbReference type="EMBL" id="QUZK01000051">
    <property type="protein sequence ID" value="RFF29270.1"/>
    <property type="molecule type" value="Genomic_DNA"/>
</dbReference>
<evidence type="ECO:0000313" key="3">
    <source>
        <dbReference type="Proteomes" id="UP000260351"/>
    </source>
</evidence>
<organism evidence="2 3">
    <name type="scientific">Wenzhouxiangella sediminis</name>
    <dbReference type="NCBI Taxonomy" id="1792836"/>
    <lineage>
        <taxon>Bacteria</taxon>
        <taxon>Pseudomonadati</taxon>
        <taxon>Pseudomonadota</taxon>
        <taxon>Gammaproteobacteria</taxon>
        <taxon>Chromatiales</taxon>
        <taxon>Wenzhouxiangellaceae</taxon>
        <taxon>Wenzhouxiangella</taxon>
    </lineage>
</organism>
<proteinExistence type="predicted"/>
<evidence type="ECO:0000259" key="1">
    <source>
        <dbReference type="PROSITE" id="PS50404"/>
    </source>
</evidence>
<reference evidence="2 3" key="1">
    <citation type="submission" date="2018-08" db="EMBL/GenBank/DDBJ databases">
        <title>Wenzhouxiangella salilacus sp. nov., a novel bacterium isolated from a saline lake in Xinjiang Province, China.</title>
        <authorList>
            <person name="Han S."/>
        </authorList>
    </citation>
    <scope>NUCLEOTIDE SEQUENCE [LARGE SCALE GENOMIC DNA]</scope>
    <source>
        <strain evidence="2 3">XDB06</strain>
    </source>
</reference>
<dbReference type="InterPro" id="IPR036249">
    <property type="entry name" value="Thioredoxin-like_sf"/>
</dbReference>
<dbReference type="SUPFAM" id="SSF47616">
    <property type="entry name" value="GST C-terminal domain-like"/>
    <property type="match status" value="1"/>
</dbReference>
<dbReference type="SUPFAM" id="SSF52833">
    <property type="entry name" value="Thioredoxin-like"/>
    <property type="match status" value="1"/>
</dbReference>
<dbReference type="OrthoDB" id="9782992at2"/>
<sequence>MQLYGTYTSPYVRHCRIALAETGQDYELIETDYAQSARLAPAKRVPFLKAGDLVLNDSLSILKFIRESARRAFLPDVEDCDLFALTNTALDTAINLFLLEKDGLGPAQSGYLARQAARVHDILEALEGRAGALPAKTDRFTDGELRLGCFLDWALFRERITLTEHIELAAFLERMKEYPCFANTPPRVT</sequence>
<dbReference type="InterPro" id="IPR004045">
    <property type="entry name" value="Glutathione_S-Trfase_N"/>
</dbReference>
<dbReference type="InterPro" id="IPR036282">
    <property type="entry name" value="Glutathione-S-Trfase_C_sf"/>
</dbReference>
<dbReference type="PROSITE" id="PS50404">
    <property type="entry name" value="GST_NTER"/>
    <property type="match status" value="1"/>
</dbReference>
<dbReference type="Gene3D" id="1.20.1050.10">
    <property type="match status" value="1"/>
</dbReference>
<feature type="domain" description="GST N-terminal" evidence="1">
    <location>
        <begin position="1"/>
        <end position="73"/>
    </location>
</feature>
<dbReference type="Pfam" id="PF13417">
    <property type="entry name" value="GST_N_3"/>
    <property type="match status" value="1"/>
</dbReference>
<dbReference type="Proteomes" id="UP000260351">
    <property type="component" value="Unassembled WGS sequence"/>
</dbReference>
<keyword evidence="3" id="KW-1185">Reference proteome</keyword>
<evidence type="ECO:0000313" key="2">
    <source>
        <dbReference type="EMBL" id="RFF29270.1"/>
    </source>
</evidence>
<dbReference type="Gene3D" id="3.40.30.10">
    <property type="entry name" value="Glutaredoxin"/>
    <property type="match status" value="1"/>
</dbReference>
<comment type="caution">
    <text evidence="2">The sequence shown here is derived from an EMBL/GenBank/DDBJ whole genome shotgun (WGS) entry which is preliminary data.</text>
</comment>
<accession>A0A3E1K5Q4</accession>
<dbReference type="GO" id="GO:0016740">
    <property type="term" value="F:transferase activity"/>
    <property type="evidence" value="ECO:0007669"/>
    <property type="project" value="UniProtKB-KW"/>
</dbReference>
<keyword evidence="2" id="KW-0808">Transferase</keyword>
<dbReference type="CDD" id="cd00570">
    <property type="entry name" value="GST_N_family"/>
    <property type="match status" value="1"/>
</dbReference>
<gene>
    <name evidence="2" type="ORF">DZC52_13910</name>
</gene>
<name>A0A3E1K5Q4_9GAMM</name>